<gene>
    <name evidence="1" type="ORF">GGQ63_000582</name>
</gene>
<organism evidence="1 2">
    <name type="scientific">Prosthecomicrobium pneumaticum</name>
    <dbReference type="NCBI Taxonomy" id="81895"/>
    <lineage>
        <taxon>Bacteria</taxon>
        <taxon>Pseudomonadati</taxon>
        <taxon>Pseudomonadota</taxon>
        <taxon>Alphaproteobacteria</taxon>
        <taxon>Hyphomicrobiales</taxon>
        <taxon>Kaistiaceae</taxon>
        <taxon>Prosthecomicrobium</taxon>
    </lineage>
</organism>
<evidence type="ECO:0000313" key="2">
    <source>
        <dbReference type="Proteomes" id="UP000523821"/>
    </source>
</evidence>
<proteinExistence type="predicted"/>
<keyword evidence="2" id="KW-1185">Reference proteome</keyword>
<protein>
    <submittedName>
        <fullName evidence="1">Uncharacterized protein</fullName>
    </submittedName>
</protein>
<dbReference type="Proteomes" id="UP000523821">
    <property type="component" value="Unassembled WGS sequence"/>
</dbReference>
<comment type="caution">
    <text evidence="1">The sequence shown here is derived from an EMBL/GenBank/DDBJ whole genome shotgun (WGS) entry which is preliminary data.</text>
</comment>
<dbReference type="RefSeq" id="WP_183852299.1">
    <property type="nucleotide sequence ID" value="NZ_JACHOO010000001.1"/>
</dbReference>
<accession>A0A7W9CTU7</accession>
<dbReference type="AlphaFoldDB" id="A0A7W9CTU7"/>
<reference evidence="1 2" key="1">
    <citation type="submission" date="2020-08" db="EMBL/GenBank/DDBJ databases">
        <title>Genomic Encyclopedia of Type Strains, Phase IV (KMG-IV): sequencing the most valuable type-strain genomes for metagenomic binning, comparative biology and taxonomic classification.</title>
        <authorList>
            <person name="Goeker M."/>
        </authorList>
    </citation>
    <scope>NUCLEOTIDE SEQUENCE [LARGE SCALE GENOMIC DNA]</scope>
    <source>
        <strain evidence="1 2">DSM 16268</strain>
    </source>
</reference>
<dbReference type="EMBL" id="JACHOO010000001">
    <property type="protein sequence ID" value="MBB5751539.1"/>
    <property type="molecule type" value="Genomic_DNA"/>
</dbReference>
<sequence>MLVYGDQDRLEPAEEIRTEVRARLRRAAGCSGLERHAALVGAFIRAAELAQAEADALFAREGRDRRSDGQDGAARLLCALGGAIDRSWTSGFQAGFDPGAAIRALVGPRDDAPVRTRRAEGYAFYALYPEAVIAAAHHCGLGADTRLIGIRSIGLGLAALVAAALAAAPPVSLRPVGHPFRRTIAAAPELARDLVAAAGEAPFGIADEGPGLSGSSFAAVAAWLEEEGVAPSRIHFFPSHDSPPGPAADAAIRARWRAAPRHPAQFSTILRADVAGGGLAGWIAGLVGPLDAPLEDISGGGWRRHGPHRDAPFDPRLERRKFLVRSAGGVWLARFAGLGASGEAALERALALHRAGFVPEPAGLVHGFLVERWVAGAPLTGGTADRQRLVEHLGRYLGFRARALPASSEGAAPAALAAMARHNVETALGRDVAAALDRRLGPLDESARGAACVDTDNRMHRWEWLVTAGGTILKTDAVDHAHGHDLIGCQPVEWDVAGAIVEHELTATERDRLVAIVAEEAGGCSPALVAALLPAYLAFQLGLWTMAAEAGAEEGAAARAAAVARYENGLRALVAEAV</sequence>
<name>A0A7W9CTU7_9HYPH</name>
<evidence type="ECO:0000313" key="1">
    <source>
        <dbReference type="EMBL" id="MBB5751539.1"/>
    </source>
</evidence>